<evidence type="ECO:0000256" key="9">
    <source>
        <dbReference type="ARBA" id="ARBA00022741"/>
    </source>
</evidence>
<keyword evidence="3" id="KW-0723">Serine/threonine-protein kinase</keyword>
<comment type="function">
    <text evidence="1">Exerts antifungal activity through its carbohydrate-binding specificity.</text>
</comment>
<dbReference type="Gene3D" id="1.10.510.10">
    <property type="entry name" value="Transferase(Phosphotransferase) domain 1"/>
    <property type="match status" value="1"/>
</dbReference>
<reference evidence="21" key="1">
    <citation type="submission" date="2015-03" db="EMBL/GenBank/DDBJ databases">
        <title>A transcriptome of Araucaria cunninghamii, an australian fine timber species.</title>
        <authorList>
            <person name="Jing Yi C.J.Y."/>
            <person name="Yin San L.Y.S."/>
            <person name="Abdul Karim S.S."/>
            <person name="Wan Azmi N.N."/>
            <person name="Hercus R.R."/>
            <person name="Croft L.L."/>
        </authorList>
    </citation>
    <scope>NUCLEOTIDE SEQUENCE</scope>
    <source>
        <strain evidence="21">MI0301</strain>
        <tissue evidence="21">Leaf</tissue>
    </source>
</reference>
<evidence type="ECO:0000256" key="13">
    <source>
        <dbReference type="ARBA" id="ARBA00023136"/>
    </source>
</evidence>
<dbReference type="PROSITE" id="PS00107">
    <property type="entry name" value="PROTEIN_KINASE_ATP"/>
    <property type="match status" value="1"/>
</dbReference>
<keyword evidence="12 17" id="KW-1133">Transmembrane helix</keyword>
<evidence type="ECO:0000256" key="11">
    <source>
        <dbReference type="ARBA" id="ARBA00022840"/>
    </source>
</evidence>
<dbReference type="InterPro" id="IPR038408">
    <property type="entry name" value="GNK2_sf"/>
</dbReference>
<feature type="domain" description="Gnk2-homologous" evidence="20">
    <location>
        <begin position="34"/>
        <end position="142"/>
    </location>
</feature>
<dbReference type="FunFam" id="1.10.510.10:FF:000044">
    <property type="entry name" value="Putative LRR receptor-like serine/threonine-protein kinase"/>
    <property type="match status" value="1"/>
</dbReference>
<comment type="subcellular location">
    <subcellularLocation>
        <location evidence="2">Membrane</location>
        <topology evidence="2">Single-pass membrane protein</topology>
    </subcellularLocation>
</comment>
<keyword evidence="4" id="KW-0597">Phosphoprotein</keyword>
<dbReference type="Pfam" id="PF07714">
    <property type="entry name" value="PK_Tyr_Ser-Thr"/>
    <property type="match status" value="1"/>
</dbReference>
<dbReference type="PROSITE" id="PS50011">
    <property type="entry name" value="PROTEIN_KINASE_DOM"/>
    <property type="match status" value="1"/>
</dbReference>
<dbReference type="GO" id="GO:0004674">
    <property type="term" value="F:protein serine/threonine kinase activity"/>
    <property type="evidence" value="ECO:0007669"/>
    <property type="project" value="UniProtKB-KW"/>
</dbReference>
<feature type="domain" description="Gnk2-homologous" evidence="20">
    <location>
        <begin position="148"/>
        <end position="251"/>
    </location>
</feature>
<accession>A0A0D6QS35</accession>
<evidence type="ECO:0000256" key="12">
    <source>
        <dbReference type="ARBA" id="ARBA00022989"/>
    </source>
</evidence>
<keyword evidence="7 18" id="KW-0732">Signal</keyword>
<dbReference type="PROSITE" id="PS00108">
    <property type="entry name" value="PROTEIN_KINASE_ST"/>
    <property type="match status" value="1"/>
</dbReference>
<evidence type="ECO:0000256" key="5">
    <source>
        <dbReference type="ARBA" id="ARBA00022679"/>
    </source>
</evidence>
<dbReference type="PANTHER" id="PTHR47973">
    <property type="entry name" value="CYSTEINE-RICH RECEPTOR-LIKE PROTEIN KINASE 3"/>
    <property type="match status" value="1"/>
</dbReference>
<keyword evidence="9 16" id="KW-0547">Nucleotide-binding</keyword>
<evidence type="ECO:0000256" key="16">
    <source>
        <dbReference type="PROSITE-ProRule" id="PRU10141"/>
    </source>
</evidence>
<keyword evidence="14" id="KW-0675">Receptor</keyword>
<keyword evidence="11 16" id="KW-0067">ATP-binding</keyword>
<evidence type="ECO:0000256" key="1">
    <source>
        <dbReference type="ARBA" id="ARBA00002571"/>
    </source>
</evidence>
<keyword evidence="13 17" id="KW-0472">Membrane</keyword>
<dbReference type="Gene3D" id="3.30.430.20">
    <property type="entry name" value="Gnk2 domain, C-X8-C-X2-C motif"/>
    <property type="match status" value="2"/>
</dbReference>
<evidence type="ECO:0000313" key="21">
    <source>
        <dbReference type="EMBL" id="JAG93121.1"/>
    </source>
</evidence>
<dbReference type="SMART" id="SM00220">
    <property type="entry name" value="S_TKc"/>
    <property type="match status" value="1"/>
</dbReference>
<dbReference type="GO" id="GO:0016020">
    <property type="term" value="C:membrane"/>
    <property type="evidence" value="ECO:0007669"/>
    <property type="project" value="UniProtKB-SubCell"/>
</dbReference>
<keyword evidence="10" id="KW-0418">Kinase</keyword>
<evidence type="ECO:0000256" key="10">
    <source>
        <dbReference type="ARBA" id="ARBA00022777"/>
    </source>
</evidence>
<feature type="signal peptide" evidence="18">
    <location>
        <begin position="1"/>
        <end position="28"/>
    </location>
</feature>
<dbReference type="InterPro" id="IPR000719">
    <property type="entry name" value="Prot_kinase_dom"/>
</dbReference>
<evidence type="ECO:0000256" key="8">
    <source>
        <dbReference type="ARBA" id="ARBA00022737"/>
    </source>
</evidence>
<dbReference type="InterPro" id="IPR017441">
    <property type="entry name" value="Protein_kinase_ATP_BS"/>
</dbReference>
<keyword evidence="15" id="KW-0325">Glycoprotein</keyword>
<dbReference type="Gene3D" id="3.30.200.20">
    <property type="entry name" value="Phosphorylase Kinase, domain 1"/>
    <property type="match status" value="1"/>
</dbReference>
<evidence type="ECO:0000256" key="4">
    <source>
        <dbReference type="ARBA" id="ARBA00022553"/>
    </source>
</evidence>
<evidence type="ECO:0000256" key="15">
    <source>
        <dbReference type="ARBA" id="ARBA00023180"/>
    </source>
</evidence>
<evidence type="ECO:0000256" key="2">
    <source>
        <dbReference type="ARBA" id="ARBA00004167"/>
    </source>
</evidence>
<feature type="chain" id="PRO_5002311337" description="Protein kinase domain-containing protein" evidence="18">
    <location>
        <begin position="29"/>
        <end position="659"/>
    </location>
</feature>
<dbReference type="EMBL" id="GCKF01047912">
    <property type="protein sequence ID" value="JAG93121.1"/>
    <property type="molecule type" value="Transcribed_RNA"/>
</dbReference>
<keyword evidence="5" id="KW-0808">Transferase</keyword>
<feature type="domain" description="Protein kinase" evidence="19">
    <location>
        <begin position="343"/>
        <end position="628"/>
    </location>
</feature>
<dbReference type="InterPro" id="IPR011009">
    <property type="entry name" value="Kinase-like_dom_sf"/>
</dbReference>
<feature type="binding site" evidence="16">
    <location>
        <position position="372"/>
    </location>
    <ligand>
        <name>ATP</name>
        <dbReference type="ChEBI" id="CHEBI:30616"/>
    </ligand>
</feature>
<dbReference type="GO" id="GO:0005524">
    <property type="term" value="F:ATP binding"/>
    <property type="evidence" value="ECO:0007669"/>
    <property type="project" value="UniProtKB-UniRule"/>
</dbReference>
<evidence type="ECO:0000256" key="14">
    <source>
        <dbReference type="ARBA" id="ARBA00023170"/>
    </source>
</evidence>
<dbReference type="InterPro" id="IPR002902">
    <property type="entry name" value="GNK2"/>
</dbReference>
<keyword evidence="6 17" id="KW-0812">Transmembrane</keyword>
<dbReference type="InterPro" id="IPR008271">
    <property type="entry name" value="Ser/Thr_kinase_AS"/>
</dbReference>
<evidence type="ECO:0008006" key="22">
    <source>
        <dbReference type="Google" id="ProtNLM"/>
    </source>
</evidence>
<evidence type="ECO:0000256" key="6">
    <source>
        <dbReference type="ARBA" id="ARBA00022692"/>
    </source>
</evidence>
<dbReference type="InterPro" id="IPR052059">
    <property type="entry name" value="CR_Ser/Thr_kinase"/>
</dbReference>
<dbReference type="CDD" id="cd23509">
    <property type="entry name" value="Gnk2-like"/>
    <property type="match status" value="2"/>
</dbReference>
<evidence type="ECO:0000256" key="18">
    <source>
        <dbReference type="SAM" id="SignalP"/>
    </source>
</evidence>
<evidence type="ECO:0000259" key="19">
    <source>
        <dbReference type="PROSITE" id="PS50011"/>
    </source>
</evidence>
<evidence type="ECO:0000256" key="17">
    <source>
        <dbReference type="SAM" id="Phobius"/>
    </source>
</evidence>
<dbReference type="FunFam" id="3.30.430.20:FF:000015">
    <property type="entry name" value="Cysteine-rich receptor-like protein kinase 3"/>
    <property type="match status" value="1"/>
</dbReference>
<proteinExistence type="predicted"/>
<dbReference type="InterPro" id="IPR001245">
    <property type="entry name" value="Ser-Thr/Tyr_kinase_cat_dom"/>
</dbReference>
<sequence length="659" mass="72428">MASISSIPLFWIVMLMVLLNVTVVVVAADDPQSFEVGHGCSDENLYTYLNFTAFKENQDAAFASLRSNLSSSSGSHFATSMSNKGRTDPVYALVQCRKYLSANECSECYTTAEQTIKDYCPRSNGGRIHLDGCFLRYENTSFFGQGLDQGFSNYCASNLDSNPKEFSQKAQILLTQLITNASKNDGYAVGPMAADSESVYALAQCWPTLTNATCQECLQDAQRILSDDCLPRHDGRGLEAGCFMRYSTYPFFSDNTSYSPPFSGNGKSKLLPILLGSIGGGALMAALCVIIIMKCSRKRFNALFLPVGPHGGYATTEGDLAARETFEQVIFDYEVLKDATENFGGRNLLGKGGFGEVYKGRLADGRVIAVKKLSDRSSTQAMDEFLTEVKLISSVRHRNLVRLLGCCTHGHERLLVYEFMANNSLHKHLFGDTETHLDWNTRFNITVGTARGLAYLHEDSNVRIVHRDIKAGNILLDDKFHPKVADFGLAKFFPEGESHVSTRVGGTLGYMAPEYAVHGQLSEKADVFSYGVVVLEIVTGRKSMNTGLPEPHDLLLQWAWSQYESDQVLDIVDPRLEGKYPREQTLRAITIALVCTQASPALRPAMSQVLSMLTSDSEISMRPTQPAFIEGIANVNASTSKSVDSAHSHGSITVSLFPR</sequence>
<evidence type="ECO:0000256" key="3">
    <source>
        <dbReference type="ARBA" id="ARBA00022527"/>
    </source>
</evidence>
<protein>
    <recommendedName>
        <fullName evidence="22">Protein kinase domain-containing protein</fullName>
    </recommendedName>
</protein>
<keyword evidence="8" id="KW-0677">Repeat</keyword>
<dbReference type="CDD" id="cd14066">
    <property type="entry name" value="STKc_IRAK"/>
    <property type="match status" value="1"/>
</dbReference>
<dbReference type="Pfam" id="PF01657">
    <property type="entry name" value="Stress-antifung"/>
    <property type="match status" value="2"/>
</dbReference>
<name>A0A0D6QS35_ARACU</name>
<feature type="transmembrane region" description="Helical" evidence="17">
    <location>
        <begin position="270"/>
        <end position="293"/>
    </location>
</feature>
<dbReference type="FunFam" id="3.30.200.20:FF:000177">
    <property type="entry name" value="Cysteine-rich receptor-like protein kinase 2"/>
    <property type="match status" value="1"/>
</dbReference>
<organism evidence="21">
    <name type="scientific">Araucaria cunninghamii</name>
    <name type="common">Hoop pine</name>
    <name type="synonym">Moreton Bay pine</name>
    <dbReference type="NCBI Taxonomy" id="56994"/>
    <lineage>
        <taxon>Eukaryota</taxon>
        <taxon>Viridiplantae</taxon>
        <taxon>Streptophyta</taxon>
        <taxon>Embryophyta</taxon>
        <taxon>Tracheophyta</taxon>
        <taxon>Spermatophyta</taxon>
        <taxon>Pinopsida</taxon>
        <taxon>Pinidae</taxon>
        <taxon>Conifers II</taxon>
        <taxon>Araucariales</taxon>
        <taxon>Araucariaceae</taxon>
        <taxon>Araucaria</taxon>
    </lineage>
</organism>
<evidence type="ECO:0000256" key="7">
    <source>
        <dbReference type="ARBA" id="ARBA00022729"/>
    </source>
</evidence>
<dbReference type="PROSITE" id="PS51473">
    <property type="entry name" value="GNK2"/>
    <property type="match status" value="2"/>
</dbReference>
<dbReference type="AlphaFoldDB" id="A0A0D6QS35"/>
<dbReference type="SUPFAM" id="SSF56112">
    <property type="entry name" value="Protein kinase-like (PK-like)"/>
    <property type="match status" value="1"/>
</dbReference>
<evidence type="ECO:0000259" key="20">
    <source>
        <dbReference type="PROSITE" id="PS51473"/>
    </source>
</evidence>